<gene>
    <name evidence="1" type="ORF">DPQ33_07130</name>
</gene>
<reference evidence="1 2" key="1">
    <citation type="submission" date="2018-06" db="EMBL/GenBank/DDBJ databases">
        <title>Complete genome of Desulfovibrio indonesiensis P37SLT.</title>
        <authorList>
            <person name="Crispim J.S."/>
            <person name="Vidigal P.M.P."/>
            <person name="Silva L.C.F."/>
            <person name="Laguardia C.N."/>
            <person name="Araujo L.C."/>
            <person name="Dias R.S."/>
            <person name="Sousa M.P."/>
            <person name="Paula S.O."/>
            <person name="Silva C."/>
        </authorList>
    </citation>
    <scope>NUCLEOTIDE SEQUENCE [LARGE SCALE GENOMIC DNA]</scope>
    <source>
        <strain evidence="1 2">P37SLT</strain>
    </source>
</reference>
<sequence>MLSSPLPFHDPEDTAAVGPLALANTNIFGSTRASFNVQKPVRYFASGLFAASAGQRSHVRDAPLPSPSRSKRYTYSGEPLDQFDLDILLHCTAAGGSRRRGIWIEHAALIRALGKRNDAAMRQRICDSLTRLQECSIGIDGDGYRYMTRLVNRALLNSAACASLVEVNNDFADSIRTMRGLDMLLHERRGLGSNGLAKWLHGVLWVFPAGFSSDLATLAELSGLRRKSAYGFQKQCLDALDLLVGNGAVTMFSVEASGRMHIEGRRNNTHAEACGFLSLEPDMLHSNAQEMTCVSA</sequence>
<accession>A0A7M3MFI8</accession>
<evidence type="ECO:0000313" key="1">
    <source>
        <dbReference type="EMBL" id="TVM17876.1"/>
    </source>
</evidence>
<comment type="caution">
    <text evidence="1">The sequence shown here is derived from an EMBL/GenBank/DDBJ whole genome shotgun (WGS) entry which is preliminary data.</text>
</comment>
<protein>
    <submittedName>
        <fullName evidence="1">Uncharacterized protein</fullName>
    </submittedName>
</protein>
<evidence type="ECO:0000313" key="2">
    <source>
        <dbReference type="Proteomes" id="UP000448292"/>
    </source>
</evidence>
<name>A0A7M3MFI8_9BACT</name>
<organism evidence="1 2">
    <name type="scientific">Oceanidesulfovibrio indonesiensis</name>
    <dbReference type="NCBI Taxonomy" id="54767"/>
    <lineage>
        <taxon>Bacteria</taxon>
        <taxon>Pseudomonadati</taxon>
        <taxon>Thermodesulfobacteriota</taxon>
        <taxon>Desulfovibrionia</taxon>
        <taxon>Desulfovibrionales</taxon>
        <taxon>Desulfovibrionaceae</taxon>
        <taxon>Oceanidesulfovibrio</taxon>
    </lineage>
</organism>
<dbReference type="OrthoDB" id="5450014at2"/>
<keyword evidence="2" id="KW-1185">Reference proteome</keyword>
<dbReference type="AlphaFoldDB" id="A0A7M3MFI8"/>
<dbReference type="Proteomes" id="UP000448292">
    <property type="component" value="Unassembled WGS sequence"/>
</dbReference>
<dbReference type="RefSeq" id="WP_144302529.1">
    <property type="nucleotide sequence ID" value="NZ_QMIE01000005.1"/>
</dbReference>
<dbReference type="EMBL" id="QMIE01000005">
    <property type="protein sequence ID" value="TVM17876.1"/>
    <property type="molecule type" value="Genomic_DNA"/>
</dbReference>
<proteinExistence type="predicted"/>